<feature type="compositionally biased region" description="Polar residues" evidence="1">
    <location>
        <begin position="82"/>
        <end position="96"/>
    </location>
</feature>
<dbReference type="GO" id="GO:0005524">
    <property type="term" value="F:ATP binding"/>
    <property type="evidence" value="ECO:0007669"/>
    <property type="project" value="InterPro"/>
</dbReference>
<evidence type="ECO:0000313" key="3">
    <source>
        <dbReference type="EMBL" id="TCD61463.1"/>
    </source>
</evidence>
<dbReference type="InterPro" id="IPR051681">
    <property type="entry name" value="Ser/Thr_Kinases-Pseudokinases"/>
</dbReference>
<dbReference type="Proteomes" id="UP000292702">
    <property type="component" value="Unassembled WGS sequence"/>
</dbReference>
<proteinExistence type="predicted"/>
<accession>A0A4R0R5M2</accession>
<keyword evidence="4" id="KW-1185">Reference proteome</keyword>
<evidence type="ECO:0000313" key="4">
    <source>
        <dbReference type="Proteomes" id="UP000292702"/>
    </source>
</evidence>
<sequence>MSAESADGSGHHSAILRAEEEEGEQSYLDQESTLGPLDEQTLADDTSESKLHIAIESQGDGSTREAVTINVDPPPSPDSILRSPSRTGSLIQSSDVSTPGLTSGSTTASTSDNCAAEEELLHLRHDEALMLLGNGKDGKRRFAIVLDSEREDIPLPDLFLEPNEVGHGQDEGHESSQIDKLKELPELPEFSYSYLRTSQAMFVPAPPSKDQPPSPTAVQRWDSSTSNASLPHAMEDGLQLTLKSGLSASRNDELGPVHGRSPAAQTHDAINSIPPLASQVPQIILSHIPSPRVLKCDACYLGLLDSVTVQFRRYCSKRCADSGEMVYPLVERAIIKGTSIPELLELRGQDAQTAMNIMQRTIDRCNTADDRSSIRRLMLKLSLRASKLPKSLFLEKVTCTEADNYAVGAFSDIFVGKYLGRPVALKRLRLFLAQHRAQKPQTNERFYYESLIWKNLRHDHVLTFLGVTNVVFPRSPCMVTPWMPFGHIRHALQDLRDSLTPIEVMLQVQKWIHQISLGLAYLHKERVVHGDLRGPNILIDENRCVRLSDFGLAVLAEATSHNYASMRGGNVRWAAPELIHPERYHLKTTRPTYASDVFSFGCVIVELYLGEAPYAGLSDYQVIAGLLGGLRPLRPSRRDGIEIADTLWNITTDCFKDSPQDRPDAQTLSEMIEGSFGRSLPPLPQEDKHANNIYYEKKGFARRIRDALSYAFAFAGPLFYHKLFKRAAGRR</sequence>
<dbReference type="OrthoDB" id="4062651at2759"/>
<reference evidence="3 4" key="1">
    <citation type="submission" date="2018-11" db="EMBL/GenBank/DDBJ databases">
        <title>Genome assembly of Steccherinum ochraceum LE-BIN_3174, the white-rot fungus of the Steccherinaceae family (The Residual Polyporoid clade, Polyporales, Basidiomycota).</title>
        <authorList>
            <person name="Fedorova T.V."/>
            <person name="Glazunova O.A."/>
            <person name="Landesman E.O."/>
            <person name="Moiseenko K.V."/>
            <person name="Psurtseva N.V."/>
            <person name="Savinova O.S."/>
            <person name="Shakhova N.V."/>
            <person name="Tyazhelova T.V."/>
            <person name="Vasina D.V."/>
        </authorList>
    </citation>
    <scope>NUCLEOTIDE SEQUENCE [LARGE SCALE GENOMIC DNA]</scope>
    <source>
        <strain evidence="3 4">LE-BIN_3174</strain>
    </source>
</reference>
<feature type="region of interest" description="Disordered" evidence="1">
    <location>
        <begin position="1"/>
        <end position="112"/>
    </location>
</feature>
<dbReference type="Gene3D" id="1.10.510.10">
    <property type="entry name" value="Transferase(Phosphotransferase) domain 1"/>
    <property type="match status" value="1"/>
</dbReference>
<organism evidence="3 4">
    <name type="scientific">Steccherinum ochraceum</name>
    <dbReference type="NCBI Taxonomy" id="92696"/>
    <lineage>
        <taxon>Eukaryota</taxon>
        <taxon>Fungi</taxon>
        <taxon>Dikarya</taxon>
        <taxon>Basidiomycota</taxon>
        <taxon>Agaricomycotina</taxon>
        <taxon>Agaricomycetes</taxon>
        <taxon>Polyporales</taxon>
        <taxon>Steccherinaceae</taxon>
        <taxon>Steccherinum</taxon>
    </lineage>
</organism>
<protein>
    <recommendedName>
        <fullName evidence="2">Protein kinase domain-containing protein</fullName>
    </recommendedName>
</protein>
<dbReference type="InterPro" id="IPR001245">
    <property type="entry name" value="Ser-Thr/Tyr_kinase_cat_dom"/>
</dbReference>
<name>A0A4R0R5M2_9APHY</name>
<dbReference type="SUPFAM" id="SSF56112">
    <property type="entry name" value="Protein kinase-like (PK-like)"/>
    <property type="match status" value="1"/>
</dbReference>
<dbReference type="Pfam" id="PF07714">
    <property type="entry name" value="PK_Tyr_Ser-Thr"/>
    <property type="match status" value="1"/>
</dbReference>
<evidence type="ECO:0000259" key="2">
    <source>
        <dbReference type="PROSITE" id="PS50011"/>
    </source>
</evidence>
<dbReference type="PROSITE" id="PS50011">
    <property type="entry name" value="PROTEIN_KINASE_DOM"/>
    <property type="match status" value="1"/>
</dbReference>
<evidence type="ECO:0000256" key="1">
    <source>
        <dbReference type="SAM" id="MobiDB-lite"/>
    </source>
</evidence>
<dbReference type="InterPro" id="IPR000719">
    <property type="entry name" value="Prot_kinase_dom"/>
</dbReference>
<dbReference type="PANTHER" id="PTHR44329">
    <property type="entry name" value="SERINE/THREONINE-PROTEIN KINASE TNNI3K-RELATED"/>
    <property type="match status" value="1"/>
</dbReference>
<feature type="compositionally biased region" description="Pro residues" evidence="1">
    <location>
        <begin position="205"/>
        <end position="215"/>
    </location>
</feature>
<feature type="domain" description="Protein kinase" evidence="2">
    <location>
        <begin position="399"/>
        <end position="676"/>
    </location>
</feature>
<dbReference type="EMBL" id="RWJN01000464">
    <property type="protein sequence ID" value="TCD61463.1"/>
    <property type="molecule type" value="Genomic_DNA"/>
</dbReference>
<dbReference type="GO" id="GO:0004674">
    <property type="term" value="F:protein serine/threonine kinase activity"/>
    <property type="evidence" value="ECO:0007669"/>
    <property type="project" value="TreeGrafter"/>
</dbReference>
<dbReference type="AlphaFoldDB" id="A0A4R0R5M2"/>
<feature type="region of interest" description="Disordered" evidence="1">
    <location>
        <begin position="205"/>
        <end position="230"/>
    </location>
</feature>
<gene>
    <name evidence="3" type="ORF">EIP91_008398</name>
</gene>
<comment type="caution">
    <text evidence="3">The sequence shown here is derived from an EMBL/GenBank/DDBJ whole genome shotgun (WGS) entry which is preliminary data.</text>
</comment>
<feature type="compositionally biased region" description="Low complexity" evidence="1">
    <location>
        <begin position="97"/>
        <end position="111"/>
    </location>
</feature>
<dbReference type="STRING" id="92696.A0A4R0R5M2"/>
<dbReference type="InterPro" id="IPR011009">
    <property type="entry name" value="Kinase-like_dom_sf"/>
</dbReference>